<gene>
    <name evidence="1" type="ORF">TSPGSL018_14071</name>
</gene>
<dbReference type="EMBL" id="GBEZ01006525">
    <property type="protein sequence ID" value="JAC78879.1"/>
    <property type="molecule type" value="Transcribed_RNA"/>
</dbReference>
<dbReference type="PANTHER" id="PTHR35115:SF1">
    <property type="entry name" value="PROTEIN IN CHLOROPLAST ATPASE BIOGENESIS, CHLOROPLASTIC"/>
    <property type="match status" value="1"/>
</dbReference>
<reference evidence="1" key="1">
    <citation type="submission" date="2014-05" db="EMBL/GenBank/DDBJ databases">
        <title>The transcriptome of the halophilic microalga Tetraselmis sp. GSL018 isolated from the Great Salt Lake, Utah.</title>
        <authorList>
            <person name="Jinkerson R.E."/>
            <person name="D'Adamo S."/>
            <person name="Posewitz M.C."/>
        </authorList>
    </citation>
    <scope>NUCLEOTIDE SEQUENCE</scope>
    <source>
        <strain evidence="1">GSL018</strain>
    </source>
</reference>
<accession>A0A061S761</accession>
<name>A0A061S761_9CHLO</name>
<dbReference type="PANTHER" id="PTHR35115">
    <property type="entry name" value="CYCLIN DELTA-3"/>
    <property type="match status" value="1"/>
</dbReference>
<protein>
    <submittedName>
        <fullName evidence="1">Uncharacterized protein</fullName>
    </submittedName>
</protein>
<sequence>MLLTRASPIVLRSRLAGIGNCAKTPGHRCVARRSFVSCTGNQMRELQGLAPQPLPDKLEALLKVLKVGGHEFVGPTASANLHPFLLPLSKGPQVLPSLSEPTDVSTSAETVYVCLLVWPEPSEHKGMELPVVSMSSGAPSVRLLARSVDEYLHRVLAAEDIAGKSRELAEAAGEMGSAIYAKGSAAAFGPERFDAYLATKAGMYCDVAERLVYNHVAKGDQMSSLITGEWYMRKHFSGWARPYEFNAQHLMRCGRDEEARDTARMALRMPWWSLQQGYEPTASLANIPGSPQEVFTVLNDEGGVQGPIQQQQKAARTAAEEARLRADELMDMVAASGVGNWDDIRPELSSLFQQSGLEQMRPVLEARA</sequence>
<organism evidence="1">
    <name type="scientific">Tetraselmis sp. GSL018</name>
    <dbReference type="NCBI Taxonomy" id="582737"/>
    <lineage>
        <taxon>Eukaryota</taxon>
        <taxon>Viridiplantae</taxon>
        <taxon>Chlorophyta</taxon>
        <taxon>core chlorophytes</taxon>
        <taxon>Chlorodendrophyceae</taxon>
        <taxon>Chlorodendrales</taxon>
        <taxon>Chlorodendraceae</taxon>
        <taxon>Tetraselmis</taxon>
    </lineage>
</organism>
<proteinExistence type="predicted"/>
<dbReference type="InterPro" id="IPR045287">
    <property type="entry name" value="PAB"/>
</dbReference>
<evidence type="ECO:0000313" key="1">
    <source>
        <dbReference type="EMBL" id="JAC78879.1"/>
    </source>
</evidence>
<dbReference type="AlphaFoldDB" id="A0A061S761"/>